<evidence type="ECO:0000256" key="5">
    <source>
        <dbReference type="ARBA" id="ARBA00022741"/>
    </source>
</evidence>
<dbReference type="GO" id="GO:0005737">
    <property type="term" value="C:cytoplasm"/>
    <property type="evidence" value="ECO:0007669"/>
    <property type="project" value="InterPro"/>
</dbReference>
<evidence type="ECO:0000256" key="7">
    <source>
        <dbReference type="ARBA" id="ARBA00022840"/>
    </source>
</evidence>
<evidence type="ECO:0000256" key="2">
    <source>
        <dbReference type="ARBA" id="ARBA00012323"/>
    </source>
</evidence>
<reference evidence="9" key="1">
    <citation type="journal article" date="2014" name="Gene">
        <title>Genome-guided analysis of transformation efficiency and carbon dioxide assimilation by Moorella thermoacetica Y72.</title>
        <authorList>
            <person name="Tsukahara K."/>
            <person name="Kita A."/>
            <person name="Nakashimada Y."/>
            <person name="Hoshino T."/>
            <person name="Murakami K."/>
        </authorList>
    </citation>
    <scope>NUCLEOTIDE SEQUENCE [LARGE SCALE GENOMIC DNA]</scope>
    <source>
        <strain evidence="9">Y72</strain>
    </source>
</reference>
<keyword evidence="4" id="KW-0808">Transferase</keyword>
<dbReference type="Proteomes" id="UP000063718">
    <property type="component" value="Unassembled WGS sequence"/>
</dbReference>
<protein>
    <recommendedName>
        <fullName evidence="3">Glucokinase</fullName>
        <ecNumber evidence="2">2.7.1.2</ecNumber>
    </recommendedName>
    <alternativeName>
        <fullName evidence="8">Glucose kinase</fullName>
    </alternativeName>
</protein>
<dbReference type="PANTHER" id="PTHR18964">
    <property type="entry name" value="ROK (REPRESSOR, ORF, KINASE) FAMILY"/>
    <property type="match status" value="1"/>
</dbReference>
<dbReference type="InterPro" id="IPR004654">
    <property type="entry name" value="ROK_glcA"/>
</dbReference>
<dbReference type="SUPFAM" id="SSF53067">
    <property type="entry name" value="Actin-like ATPase domain"/>
    <property type="match status" value="1"/>
</dbReference>
<keyword evidence="6 9" id="KW-0418">Kinase</keyword>
<dbReference type="AlphaFoldDB" id="A0A0S6UGH3"/>
<dbReference type="Pfam" id="PF00480">
    <property type="entry name" value="ROK"/>
    <property type="match status" value="1"/>
</dbReference>
<dbReference type="PANTHER" id="PTHR18964:SF149">
    <property type="entry name" value="BIFUNCTIONAL UDP-N-ACETYLGLUCOSAMINE 2-EPIMERASE_N-ACETYLMANNOSAMINE KINASE"/>
    <property type="match status" value="1"/>
</dbReference>
<dbReference type="PROSITE" id="PS01125">
    <property type="entry name" value="ROK"/>
    <property type="match status" value="1"/>
</dbReference>
<dbReference type="NCBIfam" id="TIGR00744">
    <property type="entry name" value="ROK_glcA_fam"/>
    <property type="match status" value="1"/>
</dbReference>
<dbReference type="GO" id="GO:0005524">
    <property type="term" value="F:ATP binding"/>
    <property type="evidence" value="ECO:0007669"/>
    <property type="project" value="UniProtKB-KW"/>
</dbReference>
<dbReference type="EMBL" id="DF238840">
    <property type="protein sequence ID" value="GAF26550.1"/>
    <property type="molecule type" value="Genomic_DNA"/>
</dbReference>
<evidence type="ECO:0000256" key="6">
    <source>
        <dbReference type="ARBA" id="ARBA00022777"/>
    </source>
</evidence>
<dbReference type="EC" id="2.7.1.2" evidence="2"/>
<keyword evidence="5" id="KW-0547">Nucleotide-binding</keyword>
<name>A0A0S6UGH3_NEOTH</name>
<dbReference type="InterPro" id="IPR049874">
    <property type="entry name" value="ROK_cs"/>
</dbReference>
<comment type="similarity">
    <text evidence="1">Belongs to the ROK (NagC/XylR) family.</text>
</comment>
<dbReference type="Gene3D" id="3.30.420.40">
    <property type="match status" value="2"/>
</dbReference>
<evidence type="ECO:0000313" key="9">
    <source>
        <dbReference type="EMBL" id="GAF26550.1"/>
    </source>
</evidence>
<evidence type="ECO:0000256" key="1">
    <source>
        <dbReference type="ARBA" id="ARBA00006479"/>
    </source>
</evidence>
<evidence type="ECO:0000256" key="8">
    <source>
        <dbReference type="ARBA" id="ARBA00032386"/>
    </source>
</evidence>
<dbReference type="InterPro" id="IPR043129">
    <property type="entry name" value="ATPase_NBD"/>
</dbReference>
<accession>A0A0S6UGH3</accession>
<evidence type="ECO:0000256" key="4">
    <source>
        <dbReference type="ARBA" id="ARBA00022679"/>
    </source>
</evidence>
<dbReference type="InterPro" id="IPR000600">
    <property type="entry name" value="ROK"/>
</dbReference>
<dbReference type="GO" id="GO:0006096">
    <property type="term" value="P:glycolytic process"/>
    <property type="evidence" value="ECO:0007669"/>
    <property type="project" value="InterPro"/>
</dbReference>
<evidence type="ECO:0000256" key="3">
    <source>
        <dbReference type="ARBA" id="ARBA00014701"/>
    </source>
</evidence>
<organism evidence="9">
    <name type="scientific">Moorella thermoacetica Y72</name>
    <dbReference type="NCBI Taxonomy" id="1325331"/>
    <lineage>
        <taxon>Bacteria</taxon>
        <taxon>Bacillati</taxon>
        <taxon>Bacillota</taxon>
        <taxon>Clostridia</taxon>
        <taxon>Neomoorellales</taxon>
        <taxon>Neomoorellaceae</taxon>
        <taxon>Neomoorella</taxon>
    </lineage>
</organism>
<gene>
    <name evidence="9" type="ORF">MTY_1890</name>
</gene>
<dbReference type="GO" id="GO:0004340">
    <property type="term" value="F:glucokinase activity"/>
    <property type="evidence" value="ECO:0007669"/>
    <property type="project" value="UniProtKB-EC"/>
</dbReference>
<sequence length="335" mass="34726">MYIVLVKNPKSCIFRKGWLKLCLLGIDLGGTSIKAGLVDINGKILKKGQVPTGAGEGTTAVLKRIKNLARDLAGEQGLALGELEGIGIGIPGSVDVARGLVHLAPNLFWRDFSLRDELAALLDLPVAIENDAHVAALGEMWQGAGRGYTSLLMVTIGTGIGSGLIIDGRVHHGLFGYGAEMGHIKMVCDGRQCHCGGHGCLETLASATAMVKSFREYLAAGYPSMLSDRPELGAKEILAAAAGGDELAGRVIDEAACYLGTALANAVLLVGPEAIIIGGGPAQAGEVILDPIRKHLAAAMGTWQLKQVPVLQAALGNDAGIIGAAYLAMKTSSQY</sequence>
<keyword evidence="7" id="KW-0067">ATP-binding</keyword>
<proteinExistence type="inferred from homology"/>